<accession>A0A6J5QST7</accession>
<dbReference type="EMBL" id="LR797056">
    <property type="protein sequence ID" value="CAB4183895.1"/>
    <property type="molecule type" value="Genomic_DNA"/>
</dbReference>
<evidence type="ECO:0000313" key="1">
    <source>
        <dbReference type="EMBL" id="CAB4183895.1"/>
    </source>
</evidence>
<dbReference type="EMBL" id="LR798410">
    <property type="protein sequence ID" value="CAB5229715.1"/>
    <property type="molecule type" value="Genomic_DNA"/>
</dbReference>
<sequence>MKVKIVEANRRAINILLGEINGKSLAHTAHDKHVFELAELMEIKLEKFGIPKKDRAGAKASGMSGGNVPTAYKYSRIVNTYTISRGSSEWFLIAANKIDTWGNAKKDQLNLTPSQRDIAVNKFTAQFSVQAVVELAVTA</sequence>
<organism evidence="1">
    <name type="scientific">uncultured Caudovirales phage</name>
    <dbReference type="NCBI Taxonomy" id="2100421"/>
    <lineage>
        <taxon>Viruses</taxon>
        <taxon>Duplodnaviria</taxon>
        <taxon>Heunggongvirae</taxon>
        <taxon>Uroviricota</taxon>
        <taxon>Caudoviricetes</taxon>
        <taxon>Peduoviridae</taxon>
        <taxon>Maltschvirus</taxon>
        <taxon>Maltschvirus maltsch</taxon>
    </lineage>
</organism>
<gene>
    <name evidence="1" type="ORF">UFOVP1109_14</name>
    <name evidence="2" type="ORF">UFOVP1473_53</name>
    <name evidence="3" type="ORF">UFOVP1560_5</name>
</gene>
<proteinExistence type="predicted"/>
<reference evidence="1" key="1">
    <citation type="submission" date="2020-05" db="EMBL/GenBank/DDBJ databases">
        <authorList>
            <person name="Chiriac C."/>
            <person name="Salcher M."/>
            <person name="Ghai R."/>
            <person name="Kavagutti S V."/>
        </authorList>
    </citation>
    <scope>NUCLEOTIDE SEQUENCE</scope>
</reference>
<name>A0A6J5QST7_9CAUD</name>
<evidence type="ECO:0000313" key="3">
    <source>
        <dbReference type="EMBL" id="CAB5229715.1"/>
    </source>
</evidence>
<dbReference type="EMBL" id="LR797433">
    <property type="protein sequence ID" value="CAB4216056.1"/>
    <property type="molecule type" value="Genomic_DNA"/>
</dbReference>
<protein>
    <submittedName>
        <fullName evidence="1">Uncharacterized protein</fullName>
    </submittedName>
</protein>
<evidence type="ECO:0000313" key="2">
    <source>
        <dbReference type="EMBL" id="CAB4216056.1"/>
    </source>
</evidence>